<evidence type="ECO:0000256" key="1">
    <source>
        <dbReference type="SAM" id="Coils"/>
    </source>
</evidence>
<dbReference type="EMBL" id="OZ023712">
    <property type="protein sequence ID" value="CAK9860942.1"/>
    <property type="molecule type" value="Genomic_DNA"/>
</dbReference>
<dbReference type="Proteomes" id="UP001497522">
    <property type="component" value="Chromosome 11"/>
</dbReference>
<evidence type="ECO:0000256" key="2">
    <source>
        <dbReference type="SAM" id="MobiDB-lite"/>
    </source>
</evidence>
<feature type="region of interest" description="Disordered" evidence="2">
    <location>
        <begin position="355"/>
        <end position="383"/>
    </location>
</feature>
<organism evidence="3 4">
    <name type="scientific">Sphagnum jensenii</name>
    <dbReference type="NCBI Taxonomy" id="128206"/>
    <lineage>
        <taxon>Eukaryota</taxon>
        <taxon>Viridiplantae</taxon>
        <taxon>Streptophyta</taxon>
        <taxon>Embryophyta</taxon>
        <taxon>Bryophyta</taxon>
        <taxon>Sphagnophytina</taxon>
        <taxon>Sphagnopsida</taxon>
        <taxon>Sphagnales</taxon>
        <taxon>Sphagnaceae</taxon>
        <taxon>Sphagnum</taxon>
    </lineage>
</organism>
<keyword evidence="1" id="KW-0175">Coiled coil</keyword>
<evidence type="ECO:0000313" key="4">
    <source>
        <dbReference type="Proteomes" id="UP001497522"/>
    </source>
</evidence>
<proteinExistence type="predicted"/>
<evidence type="ECO:0000313" key="3">
    <source>
        <dbReference type="EMBL" id="CAK9860942.1"/>
    </source>
</evidence>
<reference evidence="3" key="1">
    <citation type="submission" date="2024-03" db="EMBL/GenBank/DDBJ databases">
        <authorList>
            <consortium name="ELIXIR-Norway"/>
            <consortium name="Elixir Norway"/>
        </authorList>
    </citation>
    <scope>NUCLEOTIDE SEQUENCE</scope>
</reference>
<protein>
    <submittedName>
        <fullName evidence="3">Uncharacterized protein</fullName>
    </submittedName>
</protein>
<gene>
    <name evidence="3" type="ORF">CSSPJE1EN2_LOCUS3937</name>
</gene>
<accession>A0ABP1AET5</accession>
<feature type="compositionally biased region" description="Polar residues" evidence="2">
    <location>
        <begin position="359"/>
        <end position="369"/>
    </location>
</feature>
<feature type="coiled-coil region" evidence="1">
    <location>
        <begin position="574"/>
        <end position="601"/>
    </location>
</feature>
<sequence>MARTEVRLRSHCLSGRKLRAAPRKRVISQKSVPSGQLEPWSPHVLADERSDTENCPPTLDYNVIEEIADGVEKMILGWSQPNNQQEDPAVITTTTGGEKSTHGYAITASFADESSTAASKALSHATRILQRDDEVGHSGAAYNLSKTESSESFHNSSILIQQQCGGSAIAAKIPGESITAEISLNGNCQGAGMEGAIGEIVSTAVKNSRTMMTGDDKGSEKTVTKTATYWYMEASNKGTGNGMQVCTEEEEEEEEGYETLGKSPNIQRIREESGENSITPKSAIFPNLLIRTVDQGISEKPSMRLSGVLNKASSPAPPAGKKLQSTQVGIKPKLHLSMSKKTKRLQTTQVMQPQGLLPPQQTKSESSVSHPGCFSGQGESMKSDRSELQVLESHGQSDCSGNTLLVHDSRHDTSYQSCNCGAQDLVKAVETGSLGKKMAETEGIADDNALEQKMASLTKSHPLSVMKEMDVGALGQQGSKDVEDLQIALLECAMEYEIKTIEMKMRLKTIGSQQPSKSTQLRLESGLSSIVCSSKSSDIVLVGASESQRAEILKRQMFKLQHQKSALAKDVGQLKKREKQFELQRRNLDDALQRVNRLEGRKQGF</sequence>
<keyword evidence="4" id="KW-1185">Reference proteome</keyword>
<name>A0ABP1AET5_9BRYO</name>